<keyword evidence="2" id="KW-0433">Leucine-rich repeat</keyword>
<dbReference type="Gene3D" id="3.80.10.10">
    <property type="entry name" value="Ribonuclease Inhibitor"/>
    <property type="match status" value="2"/>
</dbReference>
<dbReference type="Gene3D" id="1.25.40.10">
    <property type="entry name" value="Tetratricopeptide repeat domain"/>
    <property type="match status" value="2"/>
</dbReference>
<dbReference type="InterPro" id="IPR002110">
    <property type="entry name" value="Ankyrin_rpt"/>
</dbReference>
<dbReference type="InterPro" id="IPR011990">
    <property type="entry name" value="TPR-like_helical_dom_sf"/>
</dbReference>
<evidence type="ECO:0000256" key="5">
    <source>
        <dbReference type="PROSITE-ProRule" id="PRU00023"/>
    </source>
</evidence>
<dbReference type="PRINTS" id="PR01415">
    <property type="entry name" value="ANKYRIN"/>
</dbReference>
<dbReference type="InterPro" id="IPR032675">
    <property type="entry name" value="LRR_dom_sf"/>
</dbReference>
<dbReference type="GO" id="GO:0043596">
    <property type="term" value="C:nuclear replication fork"/>
    <property type="evidence" value="ECO:0007669"/>
    <property type="project" value="TreeGrafter"/>
</dbReference>
<keyword evidence="4" id="KW-0539">Nucleus</keyword>
<dbReference type="PROSITE" id="PS50297">
    <property type="entry name" value="ANK_REP_REGION"/>
    <property type="match status" value="3"/>
</dbReference>
<dbReference type="Pfam" id="PF13857">
    <property type="entry name" value="Ank_5"/>
    <property type="match status" value="1"/>
</dbReference>
<dbReference type="InterPro" id="IPR036770">
    <property type="entry name" value="Ankyrin_rpt-contain_sf"/>
</dbReference>
<feature type="region of interest" description="Disordered" evidence="6">
    <location>
        <begin position="496"/>
        <end position="520"/>
    </location>
</feature>
<feature type="repeat" description="ANK" evidence="5">
    <location>
        <begin position="592"/>
        <end position="624"/>
    </location>
</feature>
<dbReference type="PANTHER" id="PTHR46358">
    <property type="entry name" value="TONSOKU-LIKE PROTEIN"/>
    <property type="match status" value="1"/>
</dbReference>
<feature type="repeat" description="ANK" evidence="5">
    <location>
        <begin position="556"/>
        <end position="588"/>
    </location>
</feature>
<dbReference type="InterPro" id="IPR052311">
    <property type="entry name" value="MMS22L-TONSL_complex_comp"/>
</dbReference>
<feature type="compositionally biased region" description="Low complexity" evidence="6">
    <location>
        <begin position="927"/>
        <end position="936"/>
    </location>
</feature>
<dbReference type="Pfam" id="PF13181">
    <property type="entry name" value="TPR_8"/>
    <property type="match status" value="3"/>
</dbReference>
<proteinExistence type="predicted"/>
<dbReference type="InterPro" id="IPR019734">
    <property type="entry name" value="TPR_rpt"/>
</dbReference>
<dbReference type="SUPFAM" id="SSF52047">
    <property type="entry name" value="RNI-like"/>
    <property type="match status" value="1"/>
</dbReference>
<name>A0A0P4VS65_SCYOL</name>
<feature type="region of interest" description="Disordered" evidence="6">
    <location>
        <begin position="740"/>
        <end position="765"/>
    </location>
</feature>
<feature type="compositionally biased region" description="Polar residues" evidence="6">
    <location>
        <begin position="685"/>
        <end position="699"/>
    </location>
</feature>
<feature type="region of interest" description="Disordered" evidence="6">
    <location>
        <begin position="896"/>
        <end position="943"/>
    </location>
</feature>
<feature type="compositionally biased region" description="Basic residues" evidence="6">
    <location>
        <begin position="663"/>
        <end position="675"/>
    </location>
</feature>
<dbReference type="Gene3D" id="1.25.40.20">
    <property type="entry name" value="Ankyrin repeat-containing domain"/>
    <property type="match status" value="1"/>
</dbReference>
<feature type="compositionally biased region" description="Low complexity" evidence="6">
    <location>
        <begin position="706"/>
        <end position="723"/>
    </location>
</feature>
<dbReference type="Pfam" id="PF12796">
    <property type="entry name" value="Ank_2"/>
    <property type="match status" value="1"/>
</dbReference>
<sequence length="1400" mass="155184">MSEIARLEREKRRALNKNNLREVANLSNLLGQELQEAGDYEGALAQHKEEGALCEALGDTVGRAISHRRRGEVYCDMGVWEKALHHQHQHLLLAKEAESLVEEQRAYATIGRTHLQRADDCGSNGQEEEKAKALTEAEKAFLRSLSTCERLKGAVDTVEHCQMRCRLYLNLGLVLDQRGNSDKACNFINQALELCASHSLHEDSQRCHSALGTILLKRNLNTQALQEGQKALALAAKLHNKALQCEGYSFLAQVHLNNSDFEAAKKCYYKAFKLKHPFNEDQERIKNNLKLTLSLCQAENALILLGESETEEKIKFNEKFGDGLANLGLYSQALVYYERMLELSVKFGKEPSFLAPIYLSLARTYSDNKQYKEAKKYYLKEYDIKIKEDYGEACKTLLSIGDVEASLEESYVSISHTYQQARELAVKANKPKLEAYVLNQHMSLKGIPESEKEQLQEAFKRIIKENDLYSDIELSEEEEEEDDDDDVDLDLEYFSDSSNEAENLDKPRQSRQRKSLIVKRNEKGETPLHKACIAGNLKMVKKLLQQNHPVNLRDNCGWLPIHEAANHGYYEIVQVLAEAGAWISDRGGQQCDGITPIHDAAACGNLDVVRLLMNLGASITAKTNEGDTPLESLVNYRLRTQMSERDREECLALEQELKEKLKQAGHKIPKTPHVKPVKDHPMPKTSRSQMQQYADQSSPSDKETSQNKSSLSSKKTSNSSGSASHHHTGRFLDIDIGESSRHSSLTPSIELSSPAQEEEEADDNSEDFYNPLLEDLQDTTSATGTYLNAIGCVGSAARRVGMQNASNGSSVKKDKKTALLSQGDDVGDDWLDDDLGVFTKKRKRAEKFAFEYREPRKRKISSEYSSPAPLPTVPKRARQTKLTAILPKLPSRRESIPDEDVEVIEGEPHNLNGDNLPKTERCRRASDGGASDSRSSVEPSTTVSGPLRLKVRVQDRLLLVPVAGGGNNRTVAWLAEEVTRRYYQLSGLRPHLVLTTQDGAALDPSDPITLVLPSDQAELEGQVKGWDLPPLPDRYTAACQALTTPAMPALRSVLHQTEVSTTLDLSCTGWLAATHLQPVLRAIQYQHGLRCLRLTNCRLCDDGFSSLLEALSTLPSLEMLDLRSSSLTSSSLFELTQAITSEKVKLGTLCSIDLSYNVLSEAKLINIHTLLSLPALLNLSLKHCGITLIGVQQPSPNVVISPLKTLALDYNTVCKENLSFLLSCVPGLSTLTLSGLRQRKEEAPSRESNGIGAALSLVLGAGEECLLKHLDLSCCNLSDTDLEDISAYLYRCPHLSTVNLAHNPALTASSVSTFFSELTTNIALPLTALSLHGNEVVACTLKDQITSALRQKATTKHAITKFSITAADPDSGIENFWKSYHKKASIKKIGKEVFLSCSDL</sequence>
<dbReference type="GO" id="GO:0000724">
    <property type="term" value="P:double-strand break repair via homologous recombination"/>
    <property type="evidence" value="ECO:0007669"/>
    <property type="project" value="TreeGrafter"/>
</dbReference>
<organism evidence="7">
    <name type="scientific">Scylla olivacea</name>
    <name type="common">Orange mud crab</name>
    <name type="synonym">Cancer olivacea</name>
    <dbReference type="NCBI Taxonomy" id="85551"/>
    <lineage>
        <taxon>Eukaryota</taxon>
        <taxon>Metazoa</taxon>
        <taxon>Ecdysozoa</taxon>
        <taxon>Arthropoda</taxon>
        <taxon>Crustacea</taxon>
        <taxon>Multicrustacea</taxon>
        <taxon>Malacostraca</taxon>
        <taxon>Eumalacostraca</taxon>
        <taxon>Eucarida</taxon>
        <taxon>Decapoda</taxon>
        <taxon>Pleocyemata</taxon>
        <taxon>Brachyura</taxon>
        <taxon>Eubrachyura</taxon>
        <taxon>Portunoidea</taxon>
        <taxon>Portunidae</taxon>
        <taxon>Portuninae</taxon>
        <taxon>Scylla</taxon>
    </lineage>
</organism>
<evidence type="ECO:0000256" key="4">
    <source>
        <dbReference type="ARBA" id="ARBA00023242"/>
    </source>
</evidence>
<comment type="subcellular location">
    <subcellularLocation>
        <location evidence="1">Nucleus</location>
    </subcellularLocation>
</comment>
<evidence type="ECO:0008006" key="8">
    <source>
        <dbReference type="Google" id="ProtNLM"/>
    </source>
</evidence>
<dbReference type="GO" id="GO:0031297">
    <property type="term" value="P:replication fork processing"/>
    <property type="evidence" value="ECO:0007669"/>
    <property type="project" value="TreeGrafter"/>
</dbReference>
<evidence type="ECO:0000256" key="2">
    <source>
        <dbReference type="ARBA" id="ARBA00022614"/>
    </source>
</evidence>
<dbReference type="SUPFAM" id="SSF48403">
    <property type="entry name" value="Ankyrin repeat"/>
    <property type="match status" value="1"/>
</dbReference>
<evidence type="ECO:0000256" key="3">
    <source>
        <dbReference type="ARBA" id="ARBA00022737"/>
    </source>
</evidence>
<keyword evidence="3" id="KW-0677">Repeat</keyword>
<feature type="region of interest" description="Disordered" evidence="6">
    <location>
        <begin position="663"/>
        <end position="728"/>
    </location>
</feature>
<evidence type="ECO:0000313" key="7">
    <source>
        <dbReference type="EMBL" id="JAI58238.1"/>
    </source>
</evidence>
<evidence type="ECO:0000256" key="1">
    <source>
        <dbReference type="ARBA" id="ARBA00004123"/>
    </source>
</evidence>
<accession>A0A0P4VS65</accession>
<dbReference type="SMART" id="SM00028">
    <property type="entry name" value="TPR"/>
    <property type="match status" value="7"/>
</dbReference>
<keyword evidence="5" id="KW-0040">ANK repeat</keyword>
<dbReference type="PANTHER" id="PTHR46358:SF1">
    <property type="entry name" value="TONSOKU-LIKE PROTEIN"/>
    <property type="match status" value="1"/>
</dbReference>
<feature type="compositionally biased region" description="Basic and acidic residues" evidence="6">
    <location>
        <begin position="917"/>
        <end position="926"/>
    </location>
</feature>
<protein>
    <recommendedName>
        <fullName evidence="8">Tonsoku-like protein</fullName>
    </recommendedName>
</protein>
<dbReference type="EMBL" id="GDRN01102414">
    <property type="protein sequence ID" value="JAI58238.1"/>
    <property type="molecule type" value="Transcribed_RNA"/>
</dbReference>
<dbReference type="SUPFAM" id="SSF48452">
    <property type="entry name" value="TPR-like"/>
    <property type="match status" value="3"/>
</dbReference>
<feature type="compositionally biased region" description="Acidic residues" evidence="6">
    <location>
        <begin position="756"/>
        <end position="765"/>
    </location>
</feature>
<reference evidence="7" key="1">
    <citation type="submission" date="2015-09" db="EMBL/GenBank/DDBJ databases">
        <title>Scylla olivacea transcriptome.</title>
        <authorList>
            <person name="Ikhwanuddin M."/>
        </authorList>
    </citation>
    <scope>NUCLEOTIDE SEQUENCE</scope>
</reference>
<feature type="compositionally biased region" description="Polar residues" evidence="6">
    <location>
        <begin position="742"/>
        <end position="755"/>
    </location>
</feature>
<evidence type="ECO:0000256" key="6">
    <source>
        <dbReference type="SAM" id="MobiDB-lite"/>
    </source>
</evidence>
<dbReference type="SMART" id="SM00248">
    <property type="entry name" value="ANK"/>
    <property type="match status" value="3"/>
</dbReference>
<dbReference type="PROSITE" id="PS50088">
    <property type="entry name" value="ANK_REPEAT"/>
    <property type="match status" value="3"/>
</dbReference>
<feature type="repeat" description="ANK" evidence="5">
    <location>
        <begin position="523"/>
        <end position="555"/>
    </location>
</feature>